<accession>A0AA37PM23</accession>
<dbReference type="Proteomes" id="UP000245060">
    <property type="component" value="Unassembled WGS sequence"/>
</dbReference>
<protein>
    <submittedName>
        <fullName evidence="3">Uncharacterized protein</fullName>
    </submittedName>
</protein>
<evidence type="ECO:0000313" key="4">
    <source>
        <dbReference type="Proteomes" id="UP000245060"/>
    </source>
</evidence>
<evidence type="ECO:0000256" key="1">
    <source>
        <dbReference type="SAM" id="MobiDB-lite"/>
    </source>
</evidence>
<dbReference type="EMBL" id="BQYH01000011">
    <property type="protein sequence ID" value="GKU72294.1"/>
    <property type="molecule type" value="Genomic_DNA"/>
</dbReference>
<reference evidence="4" key="2">
    <citation type="submission" date="2018-04" db="EMBL/GenBank/DDBJ databases">
        <title>Draft genome sequence of Mycobacterium montefiorense isolated from Japanese black salamander.</title>
        <authorList>
            <person name="Fukano H."/>
            <person name="Yoshida M."/>
            <person name="Shimizu A."/>
            <person name="Iwao H."/>
            <person name="Kurata O."/>
            <person name="Katayama Y."/>
            <person name="Omatsu T."/>
            <person name="Mizutani T."/>
            <person name="Wada S."/>
            <person name="Hoshino Y."/>
        </authorList>
    </citation>
    <scope>NUCLEOTIDE SEQUENCE [LARGE SCALE GENOMIC DNA]</scope>
    <source>
        <strain evidence="4">BS</strain>
    </source>
</reference>
<dbReference type="AlphaFoldDB" id="A0AA37PM23"/>
<feature type="region of interest" description="Disordered" evidence="1">
    <location>
        <begin position="1"/>
        <end position="138"/>
    </location>
</feature>
<evidence type="ECO:0000313" key="2">
    <source>
        <dbReference type="EMBL" id="GBG37983.1"/>
    </source>
</evidence>
<sequence length="138" mass="15866">MVRKSTPAQNRCWYTPPGRKAKQPSHKQRQDRVDAVRTQQPSGAGREHRDDAEDQGGDPQRAKPLAQEHRAQDRRGDRVHRDHHRTQHRRRSEQQRLVETAELHGLDQQTRDEDVTELSPARPGRPGQQGPGRQNDCG</sequence>
<evidence type="ECO:0000313" key="3">
    <source>
        <dbReference type="EMBL" id="GKU72294.1"/>
    </source>
</evidence>
<reference evidence="2" key="1">
    <citation type="journal article" date="2018" name="Genome Announc.">
        <title>Draft Genome Sequence of Mycobacterium montefiorense Isolated from Japanese Black Salamander (Hynobius nigrescens).</title>
        <authorList>
            <person name="Fukano H."/>
            <person name="Yoshida M."/>
            <person name="Shimizu A."/>
            <person name="Iwao H."/>
            <person name="Katayama Y."/>
            <person name="Omatsu T."/>
            <person name="Mizutani T."/>
            <person name="Kurata O."/>
            <person name="Wada S."/>
            <person name="Hoshino Y."/>
        </authorList>
    </citation>
    <scope>NUCLEOTIDE SEQUENCE</scope>
    <source>
        <strain evidence="2">BS</strain>
    </source>
</reference>
<feature type="compositionally biased region" description="Basic residues" evidence="1">
    <location>
        <begin position="81"/>
        <end position="91"/>
    </location>
</feature>
<comment type="caution">
    <text evidence="3">The sequence shown here is derived from an EMBL/GenBank/DDBJ whole genome shotgun (WGS) entry which is preliminary data.</text>
</comment>
<name>A0AA37PM23_9MYCO</name>
<reference evidence="3" key="3">
    <citation type="journal article" date="2022" name="Microbiol. Resour. Announc.">
        <title>Draft Genome Sequences of Eight Mycobacterium montefiorense Strains Isolated from Salamanders in Captivity.</title>
        <authorList>
            <person name="Komine T."/>
            <person name="Ihara H."/>
            <person name="Fukano H."/>
            <person name="Hoshino Y."/>
            <person name="Kurata O."/>
            <person name="Wada S."/>
        </authorList>
    </citation>
    <scope>NUCLEOTIDE SEQUENCE</scope>
    <source>
        <strain evidence="3">NJB18185</strain>
    </source>
</reference>
<organism evidence="3 5">
    <name type="scientific">Mycobacterium montefiorense</name>
    <dbReference type="NCBI Taxonomy" id="154654"/>
    <lineage>
        <taxon>Bacteria</taxon>
        <taxon>Bacillati</taxon>
        <taxon>Actinomycetota</taxon>
        <taxon>Actinomycetes</taxon>
        <taxon>Mycobacteriales</taxon>
        <taxon>Mycobacteriaceae</taxon>
        <taxon>Mycobacterium</taxon>
        <taxon>Mycobacterium simiae complex</taxon>
    </lineage>
</organism>
<dbReference type="EMBL" id="BFCH01000017">
    <property type="protein sequence ID" value="GBG37983.1"/>
    <property type="molecule type" value="Genomic_DNA"/>
</dbReference>
<feature type="compositionally biased region" description="Basic and acidic residues" evidence="1">
    <location>
        <begin position="92"/>
        <end position="113"/>
    </location>
</feature>
<keyword evidence="4" id="KW-1185">Reference proteome</keyword>
<proteinExistence type="predicted"/>
<feature type="compositionally biased region" description="Low complexity" evidence="1">
    <location>
        <begin position="122"/>
        <end position="138"/>
    </location>
</feature>
<dbReference type="Proteomes" id="UP001139505">
    <property type="component" value="Unassembled WGS sequence"/>
</dbReference>
<feature type="compositionally biased region" description="Basic and acidic residues" evidence="1">
    <location>
        <begin position="66"/>
        <end position="80"/>
    </location>
</feature>
<gene>
    <name evidence="2" type="ORF">MmonteBS_23550</name>
    <name evidence="3" type="ORF">NJB18185_20700</name>
</gene>
<reference evidence="3" key="4">
    <citation type="submission" date="2022-04" db="EMBL/GenBank/DDBJ databases">
        <authorList>
            <person name="Komine T."/>
            <person name="Fukano H."/>
            <person name="Wada S."/>
        </authorList>
    </citation>
    <scope>NUCLEOTIDE SEQUENCE</scope>
    <source>
        <strain evidence="3">NJB18185</strain>
    </source>
</reference>
<evidence type="ECO:0000313" key="5">
    <source>
        <dbReference type="Proteomes" id="UP001139505"/>
    </source>
</evidence>